<gene>
    <name evidence="2" type="ORF">GETHED_04090</name>
</gene>
<comment type="caution">
    <text evidence="2">The sequence shown here is derived from an EMBL/GenBank/DDBJ whole genome shotgun (WGS) entry which is preliminary data.</text>
</comment>
<organism evidence="2 3">
    <name type="scientific">Geothrix edaphica</name>
    <dbReference type="NCBI Taxonomy" id="2927976"/>
    <lineage>
        <taxon>Bacteria</taxon>
        <taxon>Pseudomonadati</taxon>
        <taxon>Acidobacteriota</taxon>
        <taxon>Holophagae</taxon>
        <taxon>Holophagales</taxon>
        <taxon>Holophagaceae</taxon>
        <taxon>Geothrix</taxon>
    </lineage>
</organism>
<accession>A0ABQ5PV93</accession>
<dbReference type="RefSeq" id="WP_285606133.1">
    <property type="nucleotide sequence ID" value="NZ_BSDC01000001.1"/>
</dbReference>
<dbReference type="InterPro" id="IPR011051">
    <property type="entry name" value="RmlC_Cupin_sf"/>
</dbReference>
<dbReference type="InterPro" id="IPR041916">
    <property type="entry name" value="Anti_sigma_zinc_sf"/>
</dbReference>
<dbReference type="Gene3D" id="2.60.120.10">
    <property type="entry name" value="Jelly Rolls"/>
    <property type="match status" value="1"/>
</dbReference>
<protein>
    <recommendedName>
        <fullName evidence="1">ChrR-like cupin domain-containing protein</fullName>
    </recommendedName>
</protein>
<evidence type="ECO:0000313" key="3">
    <source>
        <dbReference type="Proteomes" id="UP001165044"/>
    </source>
</evidence>
<dbReference type="Pfam" id="PF12973">
    <property type="entry name" value="Cupin_7"/>
    <property type="match status" value="1"/>
</dbReference>
<dbReference type="InterPro" id="IPR014710">
    <property type="entry name" value="RmlC-like_jellyroll"/>
</dbReference>
<sequence length="263" mass="27674">MTLLMPTCAEVVGLLTEYEEGALGPLGWLGLKLHLSLCPPCRAFLDSFERTPDLLRKLWPEPPAPAAERALGGALAALRQGRIPRGPVHHPEDEAWSALEPGGDPFKALLLRVHLGHCDSCRSQHPAGEAIPATGPSGGDALGLLRPHLPPEDHWRWTRRGLGGAHVAQLLRDPATGATLNLARMPGGMSMPLHGHGGSELSLVLSGTLQDGPAHLGPGDWLACGAGQQHGPTAGPGAECWALLRIEGGIRFAGWRRILGAVG</sequence>
<name>A0ABQ5PV93_9BACT</name>
<proteinExistence type="predicted"/>
<dbReference type="Gene3D" id="1.10.10.1320">
    <property type="entry name" value="Anti-sigma factor, zinc-finger domain"/>
    <property type="match status" value="1"/>
</dbReference>
<dbReference type="InterPro" id="IPR025979">
    <property type="entry name" value="ChrR-like_cupin_dom"/>
</dbReference>
<feature type="domain" description="ChrR-like cupin" evidence="1">
    <location>
        <begin position="156"/>
        <end position="241"/>
    </location>
</feature>
<reference evidence="2" key="1">
    <citation type="journal article" date="2023" name="Antonie Van Leeuwenhoek">
        <title>Mesoterricola silvestris gen. nov., sp. nov., Mesoterricola sediminis sp. nov., Geothrix oryzae sp. nov., Geothrix edaphica sp. nov., Geothrix rubra sp. nov., and Geothrix limicola sp. nov., six novel members of Acidobacteriota isolated from soils.</title>
        <authorList>
            <person name="Itoh H."/>
            <person name="Sugisawa Y."/>
            <person name="Mise K."/>
            <person name="Xu Z."/>
            <person name="Kuniyasu M."/>
            <person name="Ushijima N."/>
            <person name="Kawano K."/>
            <person name="Kobayashi E."/>
            <person name="Shiratori Y."/>
            <person name="Masuda Y."/>
            <person name="Senoo K."/>
        </authorList>
    </citation>
    <scope>NUCLEOTIDE SEQUENCE</scope>
    <source>
        <strain evidence="2">Red802</strain>
    </source>
</reference>
<dbReference type="EMBL" id="BSDC01000001">
    <property type="protein sequence ID" value="GLH66045.1"/>
    <property type="molecule type" value="Genomic_DNA"/>
</dbReference>
<dbReference type="SUPFAM" id="SSF51182">
    <property type="entry name" value="RmlC-like cupins"/>
    <property type="match status" value="1"/>
</dbReference>
<evidence type="ECO:0000259" key="1">
    <source>
        <dbReference type="Pfam" id="PF12973"/>
    </source>
</evidence>
<dbReference type="Proteomes" id="UP001165044">
    <property type="component" value="Unassembled WGS sequence"/>
</dbReference>
<keyword evidence="3" id="KW-1185">Reference proteome</keyword>
<evidence type="ECO:0000313" key="2">
    <source>
        <dbReference type="EMBL" id="GLH66045.1"/>
    </source>
</evidence>